<accession>A0ABU3BIT5</accession>
<dbReference type="RefSeq" id="WP_311388011.1">
    <property type="nucleotide sequence ID" value="NZ_JAVRHU010000003.1"/>
</dbReference>
<dbReference type="EMBL" id="JAVRHU010000003">
    <property type="protein sequence ID" value="MDT0622061.1"/>
    <property type="molecule type" value="Genomic_DNA"/>
</dbReference>
<keyword evidence="2" id="KW-1185">Reference proteome</keyword>
<name>A0ABU3BIT5_9FLAO</name>
<protein>
    <submittedName>
        <fullName evidence="1">DUF6452 family protein</fullName>
    </submittedName>
</protein>
<dbReference type="InterPro" id="IPR045607">
    <property type="entry name" value="DUF6452"/>
</dbReference>
<comment type="caution">
    <text evidence="1">The sequence shown here is derived from an EMBL/GenBank/DDBJ whole genome shotgun (WGS) entry which is preliminary data.</text>
</comment>
<evidence type="ECO:0000313" key="2">
    <source>
        <dbReference type="Proteomes" id="UP001250662"/>
    </source>
</evidence>
<reference evidence="1 2" key="1">
    <citation type="submission" date="2023-09" db="EMBL/GenBank/DDBJ databases">
        <authorList>
            <person name="Rey-Velasco X."/>
        </authorList>
    </citation>
    <scope>NUCLEOTIDE SEQUENCE [LARGE SCALE GENOMIC DNA]</scope>
    <source>
        <strain evidence="1 2">P007</strain>
    </source>
</reference>
<dbReference type="Pfam" id="PF20050">
    <property type="entry name" value="DUF6452"/>
    <property type="match status" value="1"/>
</dbReference>
<evidence type="ECO:0000313" key="1">
    <source>
        <dbReference type="EMBL" id="MDT0622061.1"/>
    </source>
</evidence>
<gene>
    <name evidence="1" type="ORF">RM520_10495</name>
</gene>
<organism evidence="1 2">
    <name type="scientific">Croceitalea vernalis</name>
    <dbReference type="NCBI Taxonomy" id="3075599"/>
    <lineage>
        <taxon>Bacteria</taxon>
        <taxon>Pseudomonadati</taxon>
        <taxon>Bacteroidota</taxon>
        <taxon>Flavobacteriia</taxon>
        <taxon>Flavobacteriales</taxon>
        <taxon>Flavobacteriaceae</taxon>
        <taxon>Croceitalea</taxon>
    </lineage>
</organism>
<dbReference type="Proteomes" id="UP001250662">
    <property type="component" value="Unassembled WGS sequence"/>
</dbReference>
<sequence length="176" mass="19836">MKKILSALSIITVILYFSSCEKDDICVEGDTPFLVIGFYDADDEDTTVFKTVSSLRIRSIDNDSIYSSDTFSDRSSVSDSILIPLRLDNTTTQFEFISNSATDDATELETGIIDTLSFNYEVGEEYVSRACGFVGNFNELDTTRQVFSSDWIKRITILESDIDLEKSNTIHVKIFH</sequence>
<proteinExistence type="predicted"/>